<comment type="cofactor">
    <cofactor evidence="3">
        <name>FAD</name>
        <dbReference type="ChEBI" id="CHEBI:57692"/>
    </cofactor>
</comment>
<evidence type="ECO:0000256" key="10">
    <source>
        <dbReference type="ARBA" id="ARBA00022962"/>
    </source>
</evidence>
<dbReference type="FunFam" id="3.20.20.70:FF:000053">
    <property type="entry name" value="Glutamate synthase large subunit"/>
    <property type="match status" value="1"/>
</dbReference>
<comment type="similarity">
    <text evidence="4">Belongs to the glutamate synthase family.</text>
</comment>
<sequence>MSEKKMVFNQYTRPSKHGLYDPANETENCGVGFVAHIKGQASHQIIQDAEHILRRMVHRGACGCESNTGDGAGIMTSLPYAFLKRVAKEDLDADLPEKGRYAAGIVFLPVDESERAHCKNRVNQLIKQSGQTLIGWRQLPIDPIKADIGPTARKAMPHMEQLFVSAADGLCSEDFERKLYILRKDSTHTIRSDESIKQRELFYYCSLSTKVIVYKGMLNPDQMMPFFTDLNAADFTAHLAMVHSRFSTNTFPSWDRAQPKRFMSHNGEINTRLGNANWMSAREGSAQSPLFGDDIKRVLPVIEPDVSDSGSFDNVLEFLLMGGRSLQEAVMMMVPEAWQNDASMSEEKRAFYEYQSALMEPWDGPASIVFTDGRYIGATLDRNGLRPSRYYLTHDDRVIMASEVGVLPIDVDNVKFKGRLQPGKMFLIDFDQGRMIPDEELKHEFASKQPYNQWLSNQRIALSQLEPAQEPHGFNPENLLTRMRAFGFTSETMQFMLLPLVKEGRDPVGSMGNDAALACMSDKSRMIYDYFKQLFAQVTNPAIDSIREEVVMSLQCYIGPEKNLLDSSEEHAHRLLVPHPILTNEELAALKHIDFRGWTSATIDITYAISEGTGGLETAITRICDEATQAIADGHSLIIMSDRNISESRVPVSALLATGGVHQHLVKQHLRTRIGLILESGEAREVHHHCLLTGYGIDAINPYLAFEALWDAQRKGLLDNEIHSSDEKIVEGYRKSVGKGMFKVFAKMGISTLQSYKAAQIFEAVGIADSVIARCFEGTASRIQGVGFEVIAEESLRRHALGFAAREANVNVLPNQGDMHWRAKGDSHMWNPQSISSLQQAARTGDKNAYTHFAKLANEDTAKCTLRGMLKFKTERNAIDISEVEPAKEIVKRFATGAMSFGSISPESHESLAIAMNRMGGKSNTGEGGEDAARWTPEDNGDSRRSAIKQVASGRFGVTINYLTNADEIQIKVSQGAKPGEGGELPGTKVDDLIARLRHSTPGVGLISPPPHHDIYSIEDLAQLIHDLKNANKDARISVKLVAENGVGTIASGVTKAHADHIVIAGHDGGTGASPITSIKHAGLPWELGVAETHQTLVMNDLRSRVVIQTDGQMKTGRDVAIAALLGAEEYGFATAPLITMGCIMMRKCHLNTCPVGIATQDKALRKKFTGKPEHVVNYLFMVAEDMRQIMAELGFPTINEMIGRVDCLETATDSEHWKQSGIDLSVLLTPAEKPHKNVEVHQSIKQDHGLEEALDNQLIALSKDALENASQVRINLPIINTNRVVGTMLSHEVAKKYGNELLPDDTINIKLTGSAGQSLGAFLARGITLDVEGDANDYVGKGLSGGRIIVSPPRNSSFIAEENIIVGNVCLYGATSGEAYLRGIAAERFCVRNSGAIAVVEGIGDHGCEYMTGGRTIVLGPIGRNFAAGMSGGIAYIWDHQGELATKCNMGMVALETVTDEQDINELKTYIENHLRYTGSEVAQRLLKDWDGALSQFVKVMPTDYKRVLEEQKKKANAA</sequence>
<evidence type="ECO:0000256" key="8">
    <source>
        <dbReference type="ARBA" id="ARBA00022723"/>
    </source>
</evidence>
<dbReference type="InterPro" id="IPR002489">
    <property type="entry name" value="Glu_synth_asu_C"/>
</dbReference>
<dbReference type="EMBL" id="UOFJ01000513">
    <property type="protein sequence ID" value="VAW70320.1"/>
    <property type="molecule type" value="Genomic_DNA"/>
</dbReference>
<evidence type="ECO:0000256" key="2">
    <source>
        <dbReference type="ARBA" id="ARBA00001927"/>
    </source>
</evidence>
<dbReference type="SUPFAM" id="SSF69336">
    <property type="entry name" value="Alpha subunit of glutamate synthase, C-terminal domain"/>
    <property type="match status" value="1"/>
</dbReference>
<keyword evidence="12" id="KW-0408">Iron</keyword>
<evidence type="ECO:0000256" key="16">
    <source>
        <dbReference type="ARBA" id="ARBA00029440"/>
    </source>
</evidence>
<dbReference type="InterPro" id="IPR017932">
    <property type="entry name" value="GATase_2_dom"/>
</dbReference>
<dbReference type="PANTHER" id="PTHR11938:SF133">
    <property type="entry name" value="GLUTAMATE SYNTHASE (NADH)"/>
    <property type="match status" value="1"/>
</dbReference>
<keyword evidence="5" id="KW-0028">Amino-acid biosynthesis</keyword>
<protein>
    <submittedName>
        <fullName evidence="19">Glutamate synthase [NADPH] large chain</fullName>
        <ecNumber evidence="19">1.4.1.13</ecNumber>
    </submittedName>
</protein>
<dbReference type="PANTHER" id="PTHR11938">
    <property type="entry name" value="FAD NADPH DEHYDROGENASE/OXIDOREDUCTASE"/>
    <property type="match status" value="1"/>
</dbReference>
<evidence type="ECO:0000256" key="17">
    <source>
        <dbReference type="SAM" id="MobiDB-lite"/>
    </source>
</evidence>
<keyword evidence="9" id="KW-0274">FAD</keyword>
<keyword evidence="15" id="KW-0003">3Fe-4S</keyword>
<dbReference type="PROSITE" id="PS51278">
    <property type="entry name" value="GATASE_TYPE_2"/>
    <property type="match status" value="1"/>
</dbReference>
<dbReference type="InterPro" id="IPR002932">
    <property type="entry name" value="Glu_synthdom"/>
</dbReference>
<dbReference type="InterPro" id="IPR013785">
    <property type="entry name" value="Aldolase_TIM"/>
</dbReference>
<evidence type="ECO:0000256" key="15">
    <source>
        <dbReference type="ARBA" id="ARBA00023291"/>
    </source>
</evidence>
<evidence type="ECO:0000259" key="18">
    <source>
        <dbReference type="PROSITE" id="PS51278"/>
    </source>
</evidence>
<dbReference type="GO" id="GO:0051538">
    <property type="term" value="F:3 iron, 4 sulfur cluster binding"/>
    <property type="evidence" value="ECO:0007669"/>
    <property type="project" value="UniProtKB-KW"/>
</dbReference>
<dbReference type="Pfam" id="PF00310">
    <property type="entry name" value="GATase_2"/>
    <property type="match status" value="1"/>
</dbReference>
<dbReference type="GO" id="GO:0046872">
    <property type="term" value="F:metal ion binding"/>
    <property type="evidence" value="ECO:0007669"/>
    <property type="project" value="UniProtKB-KW"/>
</dbReference>
<evidence type="ECO:0000256" key="3">
    <source>
        <dbReference type="ARBA" id="ARBA00001974"/>
    </source>
</evidence>
<dbReference type="InterPro" id="IPR050711">
    <property type="entry name" value="ET-N_metabolism_enzyme"/>
</dbReference>
<reference evidence="19" key="1">
    <citation type="submission" date="2018-06" db="EMBL/GenBank/DDBJ databases">
        <authorList>
            <person name="Zhirakovskaya E."/>
        </authorList>
    </citation>
    <scope>NUCLEOTIDE SEQUENCE</scope>
</reference>
<proteinExistence type="inferred from homology"/>
<dbReference type="GO" id="GO:0004355">
    <property type="term" value="F:glutamate synthase (NADPH) activity"/>
    <property type="evidence" value="ECO:0007669"/>
    <property type="project" value="UniProtKB-EC"/>
</dbReference>
<keyword evidence="14" id="KW-0314">Glutamate biosynthesis</keyword>
<dbReference type="FunFam" id="3.20.20.70:FF:000031">
    <property type="entry name" value="Glutamate synthase 1 [NADH]"/>
    <property type="match status" value="1"/>
</dbReference>
<keyword evidence="11 19" id="KW-0560">Oxidoreductase</keyword>
<evidence type="ECO:0000256" key="7">
    <source>
        <dbReference type="ARBA" id="ARBA00022643"/>
    </source>
</evidence>
<feature type="region of interest" description="Disordered" evidence="17">
    <location>
        <begin position="921"/>
        <end position="944"/>
    </location>
</feature>
<evidence type="ECO:0000256" key="14">
    <source>
        <dbReference type="ARBA" id="ARBA00023164"/>
    </source>
</evidence>
<dbReference type="FunFam" id="3.60.20.10:FF:000001">
    <property type="entry name" value="Glutamate synthase, large subunit"/>
    <property type="match status" value="1"/>
</dbReference>
<comment type="cofactor">
    <cofactor evidence="2">
        <name>[3Fe-4S] cluster</name>
        <dbReference type="ChEBI" id="CHEBI:21137"/>
    </cofactor>
</comment>
<dbReference type="Pfam" id="PF04898">
    <property type="entry name" value="Glu_syn_central"/>
    <property type="match status" value="1"/>
</dbReference>
<evidence type="ECO:0000256" key="6">
    <source>
        <dbReference type="ARBA" id="ARBA00022630"/>
    </source>
</evidence>
<accession>A0A3B0Y020</accession>
<evidence type="ECO:0000256" key="11">
    <source>
        <dbReference type="ARBA" id="ARBA00023002"/>
    </source>
</evidence>
<name>A0A3B0Y020_9ZZZZ</name>
<keyword evidence="7" id="KW-0288">FMN</keyword>
<dbReference type="InterPro" id="IPR036485">
    <property type="entry name" value="Glu_synth_asu_C_sf"/>
</dbReference>
<dbReference type="GO" id="GO:0006537">
    <property type="term" value="P:glutamate biosynthetic process"/>
    <property type="evidence" value="ECO:0007669"/>
    <property type="project" value="UniProtKB-KW"/>
</dbReference>
<dbReference type="FunFam" id="2.160.20.60:FF:000001">
    <property type="entry name" value="Glutamate synthase, large subunit"/>
    <property type="match status" value="1"/>
</dbReference>
<evidence type="ECO:0000256" key="12">
    <source>
        <dbReference type="ARBA" id="ARBA00023004"/>
    </source>
</evidence>
<feature type="compositionally biased region" description="Basic and acidic residues" evidence="17">
    <location>
        <begin position="931"/>
        <end position="944"/>
    </location>
</feature>
<dbReference type="NCBIfam" id="NF008730">
    <property type="entry name" value="PRK11750.1"/>
    <property type="match status" value="1"/>
</dbReference>
<dbReference type="Gene3D" id="3.20.20.70">
    <property type="entry name" value="Aldolase class I"/>
    <property type="match status" value="2"/>
</dbReference>
<evidence type="ECO:0000256" key="5">
    <source>
        <dbReference type="ARBA" id="ARBA00022605"/>
    </source>
</evidence>
<organism evidence="19">
    <name type="scientific">hydrothermal vent metagenome</name>
    <dbReference type="NCBI Taxonomy" id="652676"/>
    <lineage>
        <taxon>unclassified sequences</taxon>
        <taxon>metagenomes</taxon>
        <taxon>ecological metagenomes</taxon>
    </lineage>
</organism>
<dbReference type="InterPro" id="IPR029055">
    <property type="entry name" value="Ntn_hydrolases_N"/>
</dbReference>
<evidence type="ECO:0000256" key="4">
    <source>
        <dbReference type="ARBA" id="ARBA00009716"/>
    </source>
</evidence>
<dbReference type="Gene3D" id="3.60.20.10">
    <property type="entry name" value="Glutamine Phosphoribosylpyrophosphate, subunit 1, domain 1"/>
    <property type="match status" value="1"/>
</dbReference>
<keyword evidence="6" id="KW-0285">Flavoprotein</keyword>
<dbReference type="EC" id="1.4.1.13" evidence="19"/>
<dbReference type="SUPFAM" id="SSF56235">
    <property type="entry name" value="N-terminal nucleophile aminohydrolases (Ntn hydrolases)"/>
    <property type="match status" value="1"/>
</dbReference>
<keyword evidence="13" id="KW-0411">Iron-sulfur</keyword>
<dbReference type="CDD" id="cd00713">
    <property type="entry name" value="GltS"/>
    <property type="match status" value="1"/>
</dbReference>
<gene>
    <name evidence="19" type="ORF">MNBD_GAMMA10-634</name>
</gene>
<comment type="cofactor">
    <cofactor evidence="1">
        <name>FMN</name>
        <dbReference type="ChEBI" id="CHEBI:58210"/>
    </cofactor>
</comment>
<comment type="pathway">
    <text evidence="16">Amino-acid biosynthesis.</text>
</comment>
<dbReference type="SUPFAM" id="SSF51395">
    <property type="entry name" value="FMN-linked oxidoreductases"/>
    <property type="match status" value="1"/>
</dbReference>
<dbReference type="CDD" id="cd00982">
    <property type="entry name" value="gltB_C"/>
    <property type="match status" value="1"/>
</dbReference>
<dbReference type="Pfam" id="PF01493">
    <property type="entry name" value="GXGXG"/>
    <property type="match status" value="1"/>
</dbReference>
<dbReference type="Gene3D" id="2.160.20.60">
    <property type="entry name" value="Glutamate synthase, alpha subunit, C-terminal domain"/>
    <property type="match status" value="1"/>
</dbReference>
<keyword evidence="8" id="KW-0479">Metal-binding</keyword>
<evidence type="ECO:0000256" key="1">
    <source>
        <dbReference type="ARBA" id="ARBA00001917"/>
    </source>
</evidence>
<dbReference type="GO" id="GO:0019676">
    <property type="term" value="P:ammonia assimilation cycle"/>
    <property type="evidence" value="ECO:0007669"/>
    <property type="project" value="TreeGrafter"/>
</dbReference>
<evidence type="ECO:0000256" key="9">
    <source>
        <dbReference type="ARBA" id="ARBA00022827"/>
    </source>
</evidence>
<feature type="domain" description="Glutamine amidotransferase type-2" evidence="18">
    <location>
        <begin position="29"/>
        <end position="431"/>
    </location>
</feature>
<dbReference type="Pfam" id="PF01645">
    <property type="entry name" value="Glu_synthase"/>
    <property type="match status" value="1"/>
</dbReference>
<evidence type="ECO:0000313" key="19">
    <source>
        <dbReference type="EMBL" id="VAW70320.1"/>
    </source>
</evidence>
<evidence type="ECO:0000256" key="13">
    <source>
        <dbReference type="ARBA" id="ARBA00023014"/>
    </source>
</evidence>
<dbReference type="InterPro" id="IPR006982">
    <property type="entry name" value="Glu_synth_centr_N"/>
</dbReference>
<dbReference type="CDD" id="cd02808">
    <property type="entry name" value="GltS_FMN"/>
    <property type="match status" value="1"/>
</dbReference>
<keyword evidence="10" id="KW-0315">Glutamine amidotransferase</keyword>